<organism evidence="2 3">
    <name type="scientific">Cyprinodon variegatus</name>
    <name type="common">Sheepshead minnow</name>
    <dbReference type="NCBI Taxonomy" id="28743"/>
    <lineage>
        <taxon>Eukaryota</taxon>
        <taxon>Metazoa</taxon>
        <taxon>Chordata</taxon>
        <taxon>Craniata</taxon>
        <taxon>Vertebrata</taxon>
        <taxon>Euteleostomi</taxon>
        <taxon>Actinopterygii</taxon>
        <taxon>Neopterygii</taxon>
        <taxon>Teleostei</taxon>
        <taxon>Neoteleostei</taxon>
        <taxon>Acanthomorphata</taxon>
        <taxon>Ovalentaria</taxon>
        <taxon>Atherinomorphae</taxon>
        <taxon>Cyprinodontiformes</taxon>
        <taxon>Cyprinodontidae</taxon>
        <taxon>Cyprinodon</taxon>
    </lineage>
</organism>
<evidence type="ECO:0000256" key="1">
    <source>
        <dbReference type="SAM" id="Phobius"/>
    </source>
</evidence>
<dbReference type="Ensembl" id="ENSCVAT00000006230.1">
    <property type="protein sequence ID" value="ENSCVAP00000005708.1"/>
    <property type="gene ID" value="ENSCVAG00000007131.1"/>
</dbReference>
<feature type="transmembrane region" description="Helical" evidence="1">
    <location>
        <begin position="41"/>
        <end position="58"/>
    </location>
</feature>
<dbReference type="Proteomes" id="UP000265020">
    <property type="component" value="Unassembled WGS sequence"/>
</dbReference>
<proteinExistence type="predicted"/>
<keyword evidence="1" id="KW-0472">Membrane</keyword>
<accession>A0A3Q2CKB9</accession>
<reference evidence="2" key="2">
    <citation type="submission" date="2025-09" db="UniProtKB">
        <authorList>
            <consortium name="Ensembl"/>
        </authorList>
    </citation>
    <scope>IDENTIFICATION</scope>
</reference>
<dbReference type="AlphaFoldDB" id="A0A3Q2CKB9"/>
<keyword evidence="1" id="KW-1133">Transmembrane helix</keyword>
<protein>
    <submittedName>
        <fullName evidence="2">Uncharacterized protein</fullName>
    </submittedName>
</protein>
<keyword evidence="1" id="KW-0812">Transmembrane</keyword>
<reference evidence="2" key="1">
    <citation type="submission" date="2025-08" db="UniProtKB">
        <authorList>
            <consortium name="Ensembl"/>
        </authorList>
    </citation>
    <scope>IDENTIFICATION</scope>
</reference>
<keyword evidence="3" id="KW-1185">Reference proteome</keyword>
<evidence type="ECO:0000313" key="2">
    <source>
        <dbReference type="Ensembl" id="ENSCVAP00000005708.1"/>
    </source>
</evidence>
<evidence type="ECO:0000313" key="3">
    <source>
        <dbReference type="Proteomes" id="UP000265020"/>
    </source>
</evidence>
<sequence>MGGAPPPFPHNRCRSTDPQQPVSVLFCFNKHFKLSYWLSHLEYWVYLSRLTVIYLYIVTFQERYVYLFCIISSYTVATDLNLPRKHFTISTAAHTHT</sequence>
<name>A0A3Q2CKB9_CYPVA</name>